<comment type="caution">
    <text evidence="5">The sequence shown here is derived from an EMBL/GenBank/DDBJ whole genome shotgun (WGS) entry which is preliminary data.</text>
</comment>
<dbReference type="AlphaFoldDB" id="A0AAX2LWE7"/>
<dbReference type="PANTHER" id="PTHR46796:SF10">
    <property type="entry name" value="TRANSCRIPTIONAL ACTIVATOR FEAR"/>
    <property type="match status" value="1"/>
</dbReference>
<keyword evidence="3" id="KW-0804">Transcription</keyword>
<dbReference type="GeneID" id="29383586"/>
<keyword evidence="1" id="KW-0805">Transcription regulation</keyword>
<dbReference type="PROSITE" id="PS00041">
    <property type="entry name" value="HTH_ARAC_FAMILY_1"/>
    <property type="match status" value="1"/>
</dbReference>
<dbReference type="RefSeq" id="WP_225869373.1">
    <property type="nucleotide sequence ID" value="NZ_CABLBX010000010.1"/>
</dbReference>
<reference evidence="5 6" key="1">
    <citation type="submission" date="2018-06" db="EMBL/GenBank/DDBJ databases">
        <authorList>
            <consortium name="Pathogen Informatics"/>
            <person name="Doyle S."/>
        </authorList>
    </citation>
    <scope>NUCLEOTIDE SEQUENCE [LARGE SCALE GENOMIC DNA]</scope>
    <source>
        <strain evidence="5 6">NCTC11327</strain>
    </source>
</reference>
<evidence type="ECO:0000313" key="6">
    <source>
        <dbReference type="Proteomes" id="UP000254626"/>
    </source>
</evidence>
<evidence type="ECO:0000256" key="2">
    <source>
        <dbReference type="ARBA" id="ARBA00023125"/>
    </source>
</evidence>
<dbReference type="InterPro" id="IPR018062">
    <property type="entry name" value="HTH_AraC-typ_CS"/>
</dbReference>
<feature type="domain" description="HTH araC/xylS-type" evidence="4">
    <location>
        <begin position="150"/>
        <end position="248"/>
    </location>
</feature>
<proteinExistence type="predicted"/>
<organism evidence="5 6">
    <name type="scientific">Vibrio fluvialis</name>
    <dbReference type="NCBI Taxonomy" id="676"/>
    <lineage>
        <taxon>Bacteria</taxon>
        <taxon>Pseudomonadati</taxon>
        <taxon>Pseudomonadota</taxon>
        <taxon>Gammaproteobacteria</taxon>
        <taxon>Vibrionales</taxon>
        <taxon>Vibrionaceae</taxon>
        <taxon>Vibrio</taxon>
    </lineage>
</organism>
<keyword evidence="2" id="KW-0238">DNA-binding</keyword>
<dbReference type="EMBL" id="UHIP01000002">
    <property type="protein sequence ID" value="SUQ27699.1"/>
    <property type="molecule type" value="Genomic_DNA"/>
</dbReference>
<dbReference type="PROSITE" id="PS01124">
    <property type="entry name" value="HTH_ARAC_FAMILY_2"/>
    <property type="match status" value="1"/>
</dbReference>
<dbReference type="GO" id="GO:0003700">
    <property type="term" value="F:DNA-binding transcription factor activity"/>
    <property type="evidence" value="ECO:0007669"/>
    <property type="project" value="InterPro"/>
</dbReference>
<dbReference type="Proteomes" id="UP000254626">
    <property type="component" value="Unassembled WGS sequence"/>
</dbReference>
<evidence type="ECO:0000313" key="5">
    <source>
        <dbReference type="EMBL" id="SUQ27699.1"/>
    </source>
</evidence>
<dbReference type="PANTHER" id="PTHR46796">
    <property type="entry name" value="HTH-TYPE TRANSCRIPTIONAL ACTIVATOR RHAS-RELATED"/>
    <property type="match status" value="1"/>
</dbReference>
<evidence type="ECO:0000256" key="1">
    <source>
        <dbReference type="ARBA" id="ARBA00023015"/>
    </source>
</evidence>
<dbReference type="GO" id="GO:0043565">
    <property type="term" value="F:sequence-specific DNA binding"/>
    <property type="evidence" value="ECO:0007669"/>
    <property type="project" value="InterPro"/>
</dbReference>
<accession>A0AAX2LWE7</accession>
<name>A0AAX2LWE7_VIBFL</name>
<dbReference type="InterPro" id="IPR009057">
    <property type="entry name" value="Homeodomain-like_sf"/>
</dbReference>
<dbReference type="Pfam" id="PF12833">
    <property type="entry name" value="HTH_18"/>
    <property type="match status" value="1"/>
</dbReference>
<gene>
    <name evidence="5" type="primary">marA_2</name>
    <name evidence="5" type="ORF">NCTC11327_04595</name>
</gene>
<dbReference type="Gene3D" id="1.10.10.60">
    <property type="entry name" value="Homeodomain-like"/>
    <property type="match status" value="2"/>
</dbReference>
<dbReference type="SMART" id="SM00342">
    <property type="entry name" value="HTH_ARAC"/>
    <property type="match status" value="1"/>
</dbReference>
<dbReference type="SUPFAM" id="SSF46689">
    <property type="entry name" value="Homeodomain-like"/>
    <property type="match status" value="2"/>
</dbReference>
<protein>
    <submittedName>
        <fullName evidence="5">AraC family transcriptional regulator</fullName>
    </submittedName>
</protein>
<evidence type="ECO:0000259" key="4">
    <source>
        <dbReference type="PROSITE" id="PS01124"/>
    </source>
</evidence>
<evidence type="ECO:0000256" key="3">
    <source>
        <dbReference type="ARBA" id="ARBA00023163"/>
    </source>
</evidence>
<dbReference type="InterPro" id="IPR018060">
    <property type="entry name" value="HTH_AraC"/>
</dbReference>
<dbReference type="InterPro" id="IPR050204">
    <property type="entry name" value="AraC_XylS_family_regulators"/>
</dbReference>
<sequence length="253" mass="28901">MGIRIRTQTLQNSCLHHDHDYHQIVIAYRGGAAFEVQGRGGQVDPFHGCLVPGGDVHFYEGIGDNSHIILDIPTENVGFKVERLFESAQYFDIDSGLRYLLAYMHRENKVWDSYPEAAEGITTTFLSSLHQRMFHKQEVNYLHRGRLDLVAIDEYIQQHIDEALPTSRLASVSNVSAGHFHELFREAAGITPGQYLFTARMKRAHQMIRDTRLPLIEIAEKVGFSSQSALTHAFRRFFGETPGQMRRKMSAKR</sequence>